<protein>
    <recommendedName>
        <fullName evidence="2">RING-type E3 ubiquitin transferase</fullName>
        <ecNumber evidence="2">2.3.2.27</ecNumber>
    </recommendedName>
</protein>
<dbReference type="PANTHER" id="PTHR24373:SF370">
    <property type="entry name" value="FISH-LIPS, ISOFORM E"/>
    <property type="match status" value="1"/>
</dbReference>
<reference evidence="9 10" key="1">
    <citation type="submission" date="2018-06" db="EMBL/GenBank/DDBJ databases">
        <authorList>
            <consortium name="Pathogen Informatics"/>
            <person name="Doyle S."/>
        </authorList>
    </citation>
    <scope>NUCLEOTIDE SEQUENCE [LARGE SCALE GENOMIC DNA]</scope>
    <source>
        <strain evidence="9 10">NCTC10038</strain>
    </source>
</reference>
<dbReference type="InterPro" id="IPR050328">
    <property type="entry name" value="Dev_Immune_Receptor"/>
</dbReference>
<dbReference type="GO" id="GO:0061630">
    <property type="term" value="F:ubiquitin protein ligase activity"/>
    <property type="evidence" value="ECO:0007669"/>
    <property type="project" value="UniProtKB-EC"/>
</dbReference>
<dbReference type="GeneID" id="61634369"/>
<keyword evidence="7" id="KW-1035">Host cytoplasm</keyword>
<name>A0A3M3XDN1_PSEFL</name>
<evidence type="ECO:0000313" key="10">
    <source>
        <dbReference type="Proteomes" id="UP000248640"/>
    </source>
</evidence>
<keyword evidence="6" id="KW-0843">Virulence</keyword>
<dbReference type="Pfam" id="PF20178">
    <property type="entry name" value="ToxA_N"/>
    <property type="match status" value="1"/>
</dbReference>
<dbReference type="InterPro" id="IPR032675">
    <property type="entry name" value="LRR_dom_sf"/>
</dbReference>
<evidence type="ECO:0000313" key="9">
    <source>
        <dbReference type="EMBL" id="SQF92953.1"/>
    </source>
</evidence>
<evidence type="ECO:0000256" key="6">
    <source>
        <dbReference type="ARBA" id="ARBA00023026"/>
    </source>
</evidence>
<comment type="caution">
    <text evidence="7">Lacks conserved residue(s) required for the propagation of feature annotation.</text>
</comment>
<dbReference type="GO" id="GO:0016567">
    <property type="term" value="P:protein ubiquitination"/>
    <property type="evidence" value="ECO:0007669"/>
    <property type="project" value="InterPro"/>
</dbReference>
<evidence type="ECO:0000256" key="4">
    <source>
        <dbReference type="ARBA" id="ARBA00022729"/>
    </source>
</evidence>
<dbReference type="EC" id="2.3.2.27" evidence="2"/>
<dbReference type="PANTHER" id="PTHR24373">
    <property type="entry name" value="SLIT RELATED LEUCINE-RICH REPEAT NEURONAL PROTEIN"/>
    <property type="match status" value="1"/>
</dbReference>
<accession>A0A3M3XDN1</accession>
<evidence type="ECO:0000256" key="7">
    <source>
        <dbReference type="PROSITE-ProRule" id="PRU01398"/>
    </source>
</evidence>
<gene>
    <name evidence="9" type="ORF">NCTC10038_04409</name>
</gene>
<dbReference type="InterPro" id="IPR029487">
    <property type="entry name" value="NEL_dom"/>
</dbReference>
<dbReference type="GO" id="GO:0031012">
    <property type="term" value="C:extracellular matrix"/>
    <property type="evidence" value="ECO:0007669"/>
    <property type="project" value="TreeGrafter"/>
</dbReference>
<organism evidence="9 10">
    <name type="scientific">Pseudomonas fluorescens</name>
    <dbReference type="NCBI Taxonomy" id="294"/>
    <lineage>
        <taxon>Bacteria</taxon>
        <taxon>Pseudomonadati</taxon>
        <taxon>Pseudomonadota</taxon>
        <taxon>Gammaproteobacteria</taxon>
        <taxon>Pseudomonadales</taxon>
        <taxon>Pseudomonadaceae</taxon>
        <taxon>Pseudomonas</taxon>
    </lineage>
</organism>
<keyword evidence="5" id="KW-0677">Repeat</keyword>
<evidence type="ECO:0000256" key="2">
    <source>
        <dbReference type="ARBA" id="ARBA00012483"/>
    </source>
</evidence>
<dbReference type="Gene3D" id="3.80.10.10">
    <property type="entry name" value="Ribonuclease Inhibitor"/>
    <property type="match status" value="1"/>
</dbReference>
<comment type="catalytic activity">
    <reaction evidence="1">
        <text>S-ubiquitinyl-[E2 ubiquitin-conjugating enzyme]-L-cysteine + [acceptor protein]-L-lysine = [E2 ubiquitin-conjugating enzyme]-L-cysteine + N(6)-ubiquitinyl-[acceptor protein]-L-lysine.</text>
        <dbReference type="EC" id="2.3.2.27"/>
    </reaction>
</comment>
<dbReference type="Pfam" id="PF14496">
    <property type="entry name" value="NEL"/>
    <property type="match status" value="1"/>
</dbReference>
<dbReference type="PROSITE" id="PS52053">
    <property type="entry name" value="NEL"/>
    <property type="match status" value="1"/>
</dbReference>
<dbReference type="GO" id="GO:0005615">
    <property type="term" value="C:extracellular space"/>
    <property type="evidence" value="ECO:0007669"/>
    <property type="project" value="TreeGrafter"/>
</dbReference>
<dbReference type="RefSeq" id="WP_053257372.1">
    <property type="nucleotide sequence ID" value="NZ_CBCRXZ010000001.1"/>
</dbReference>
<dbReference type="EMBL" id="LS483372">
    <property type="protein sequence ID" value="SQF92953.1"/>
    <property type="molecule type" value="Genomic_DNA"/>
</dbReference>
<sequence length="1972" mass="220222">MVEPITSSAPQDELSAFMAAQQGPLMAGQEWSALQALDAIREELGEFFGALDEAEKLEYVRLQRACIDTQKASELCIRELTQAFEQEAKAQLRAELKALTGQDIDPAVTSIHTRYVQTTERFRRAAQGADGVEKIASLKLWDAACINYDGLTGWSFPGRTGLADASYLDEGVKTTAGDFITLIRRLDIGRRLKRHLEQALQANNPLGQHLLETATAEFEFALIEALKNTTASRVDRDKYQHVKRALAGEASWGRVEEMLLYVPHGVDNTSWLPQTIGLTGLYIGPPPGDSLKVPHIVFAVEGCKGAFSFFPNRPGGSLRHHDSHREACEEFHVAFHGFYRQGKVEWLYQIMSLRDCARLKQIAAITPPPPDLEWHARLLYRLAKSIPTLSNVEKIGYVRNVVQKVPVVSLKDVYIRRSRDSLQELANETAGFMSTLIELAQTVINEVISLLLIPVPGALKGLGRIRNFAMFVALEKALVEGGSQALRGDPGALLQGFVDLADLLISGRLHTRLAKSVRRRHQRIYQHLSQPRGAAPDHQSLTSPQLLERMLGSRDMTTRELQSVLDSSATSRHTLNEVWDGAPAPASLVDAVQRLRADRLIKWVAQEADPGRPAPVEAIEVMAPLLTQLGDWPVDTALSIRNHQGQETHRYSKDPAQPTTAVVAVTVLENVQFAYATPRRLTAHLPQAIAGLLPTIFAGGELLLRQQLSALAKRLTFDLFDALTQFPQFSRAMASGARAPVRKLLPDIIGDQGPIPAVITQLQTLHPKLSRERLVAALREHPLSPHQHTQLLRSQRQPEALHSALRDARNTARREAIIDGLFHPRRFNRQTQNWAAEYAGDVLHSVSGQRVVTSPAQQAVPYVSRGAKDRTLVVIDHGQGRFAPYNHHQARLGETLTGADSFYAAVVSQIADLDLSALGANAQQAISEFRYRLAQAMLHNRAPDGSFYPSRRDFSQYVHTVDTSRIAIAPDALGLYHKGKDRYLFLEGEYFKLAQAAPALSWRAEHPSLNDAYTPVLAHNGAGAWRHEWETPLSWEGLKPFYRLGPLARALSPDAIGQIQQISGVTPQVLRRVHVRNERAPVLLLETVERFNVQQRVKAGVELGRDFYHQVLAEVGTEAADALVGRAGASRADQITVLESKVEIDKPQMERLFFKALCQKRAPSSDPLAQVLQRDFPGLTAAVAESLVHQASPDEVKRLTSGRVPLSLSPCIRWWLKQLRRARALEGVYLPAAMNEDSAKLILHALPAIAGWPQHVRVEVWERGQRIDSIGPIDGVLKRLLEPTAGHYQAYLPLPNGDRRTLGAPGAFLTVLLGALPPLERQAFGYTHAGGLEELMQEIGHLQGAEGELADTPLGIGSPLWFNPPRRLADGRIGYPLSGGEHLGPTDREQVARMRQLFPVKTDQEVFDLLADLSDSVREREEAINTLFRERDALNGVLERWSAQEGEAAQHAARSEAAERIRRCWRKEDSTQGVMFELYLDDLALDSLPLMSAHFGHVKQLSLRNNRLQTLPSDFFRQFPALHTLLLDGNRLVHVPEKLSELQHLQRLSVSNNLIRPDLGDVQQLQALTRLTGLDLSRNPLGRGKRLSLYGLEALTVLLLRNTQIDLLPKGAVTLRSLRIFDLRDNLIKVLTASDLYLHESVHRAMNLHGNALSQATLQLLGGYRAQQRYQNIDFGLWRDGALPRPSVERWLVPVPLSEVSRWRAEWALLVGEQMADRFFGLLWNLSSYAPLIAPEHQALRQAVTQRVWQVIEGANHNGRLKQILFEEPLRFMYGGIDGWLLCLNDIELAMLPVQMLAANVDAAGADFVNYFRAKRRLDSIDHHLMAVTQPSGPETCARILAYRIALASGLDLPIALPGRFDTKASVPDADSVNALRERIVREEVDFNWPQRLVVEEYWEEFLERKYPQRFEAALRQYRRALELATDKVGSEDMSEGEYKNYLETLAVLMRKARTNLIGELTATEWTSLEIA</sequence>
<dbReference type="InterPro" id="IPR046673">
    <property type="entry name" value="ToxA_N"/>
</dbReference>
<keyword evidence="7" id="KW-0964">Secreted</keyword>
<evidence type="ECO:0000256" key="1">
    <source>
        <dbReference type="ARBA" id="ARBA00000900"/>
    </source>
</evidence>
<dbReference type="Gene3D" id="1.20.58.360">
    <property type="entry name" value="Shigella T3SS effector IpaH defines"/>
    <property type="match status" value="1"/>
</dbReference>
<comment type="similarity">
    <text evidence="7">Belongs to the LRR-containing bacterial E3 ligase family.</text>
</comment>
<keyword evidence="4" id="KW-0732">Signal</keyword>
<keyword evidence="3" id="KW-0433">Leucine-rich repeat</keyword>
<dbReference type="InterPro" id="IPR001611">
    <property type="entry name" value="Leu-rich_rpt"/>
</dbReference>
<dbReference type="Pfam" id="PF13855">
    <property type="entry name" value="LRR_8"/>
    <property type="match status" value="1"/>
</dbReference>
<evidence type="ECO:0000256" key="3">
    <source>
        <dbReference type="ARBA" id="ARBA00022614"/>
    </source>
</evidence>
<evidence type="ECO:0000259" key="8">
    <source>
        <dbReference type="PROSITE" id="PS52053"/>
    </source>
</evidence>
<dbReference type="InterPro" id="IPR003591">
    <property type="entry name" value="Leu-rich_rpt_typical-subtyp"/>
</dbReference>
<dbReference type="SUPFAM" id="SSF52058">
    <property type="entry name" value="L domain-like"/>
    <property type="match status" value="1"/>
</dbReference>
<dbReference type="Proteomes" id="UP000248640">
    <property type="component" value="Chromosome 1"/>
</dbReference>
<feature type="domain" description="NEL" evidence="8">
    <location>
        <begin position="1683"/>
        <end position="1972"/>
    </location>
</feature>
<proteinExistence type="inferred from homology"/>
<keyword evidence="7" id="KW-0833">Ubl conjugation pathway</keyword>
<dbReference type="SMART" id="SM00369">
    <property type="entry name" value="LRR_TYP"/>
    <property type="match status" value="5"/>
</dbReference>
<evidence type="ECO:0000256" key="5">
    <source>
        <dbReference type="ARBA" id="ARBA00022737"/>
    </source>
</evidence>